<keyword evidence="2" id="KW-1185">Reference proteome</keyword>
<sequence>MVVIGLGRDLDMRNLEESPKVVLLDHVIVVDRFGGIPSKRIFAHLQFVLSQHCSKAMIDIDRMEDIEREFDMSDNDFDSKRLGCIDPYMED</sequence>
<accession>A0A6A6K4W0</accession>
<comment type="caution">
    <text evidence="1">The sequence shown here is derived from an EMBL/GenBank/DDBJ whole genome shotgun (WGS) entry which is preliminary data.</text>
</comment>
<evidence type="ECO:0000313" key="1">
    <source>
        <dbReference type="EMBL" id="KAF2283820.1"/>
    </source>
</evidence>
<proteinExistence type="predicted"/>
<dbReference type="AlphaFoldDB" id="A0A6A6K4W0"/>
<gene>
    <name evidence="1" type="ORF">GH714_016165</name>
</gene>
<organism evidence="1 2">
    <name type="scientific">Hevea brasiliensis</name>
    <name type="common">Para rubber tree</name>
    <name type="synonym">Siphonia brasiliensis</name>
    <dbReference type="NCBI Taxonomy" id="3981"/>
    <lineage>
        <taxon>Eukaryota</taxon>
        <taxon>Viridiplantae</taxon>
        <taxon>Streptophyta</taxon>
        <taxon>Embryophyta</taxon>
        <taxon>Tracheophyta</taxon>
        <taxon>Spermatophyta</taxon>
        <taxon>Magnoliopsida</taxon>
        <taxon>eudicotyledons</taxon>
        <taxon>Gunneridae</taxon>
        <taxon>Pentapetalae</taxon>
        <taxon>rosids</taxon>
        <taxon>fabids</taxon>
        <taxon>Malpighiales</taxon>
        <taxon>Euphorbiaceae</taxon>
        <taxon>Crotonoideae</taxon>
        <taxon>Micrandreae</taxon>
        <taxon>Hevea</taxon>
    </lineage>
</organism>
<evidence type="ECO:0000313" key="2">
    <source>
        <dbReference type="Proteomes" id="UP000467840"/>
    </source>
</evidence>
<dbReference type="Proteomes" id="UP000467840">
    <property type="component" value="Chromosome 12"/>
</dbReference>
<protein>
    <submittedName>
        <fullName evidence="1">Uncharacterized protein</fullName>
    </submittedName>
</protein>
<name>A0A6A6K4W0_HEVBR</name>
<dbReference type="EMBL" id="JAAGAX010000018">
    <property type="protein sequence ID" value="KAF2283820.1"/>
    <property type="molecule type" value="Genomic_DNA"/>
</dbReference>
<reference evidence="1 2" key="1">
    <citation type="journal article" date="2020" name="Mol. Plant">
        <title>The Chromosome-Based Rubber Tree Genome Provides New Insights into Spurge Genome Evolution and Rubber Biosynthesis.</title>
        <authorList>
            <person name="Liu J."/>
            <person name="Shi C."/>
            <person name="Shi C.C."/>
            <person name="Li W."/>
            <person name="Zhang Q.J."/>
            <person name="Zhang Y."/>
            <person name="Li K."/>
            <person name="Lu H.F."/>
            <person name="Shi C."/>
            <person name="Zhu S.T."/>
            <person name="Xiao Z.Y."/>
            <person name="Nan H."/>
            <person name="Yue Y."/>
            <person name="Zhu X.G."/>
            <person name="Wu Y."/>
            <person name="Hong X.N."/>
            <person name="Fan G.Y."/>
            <person name="Tong Y."/>
            <person name="Zhang D."/>
            <person name="Mao C.L."/>
            <person name="Liu Y.L."/>
            <person name="Hao S.J."/>
            <person name="Liu W.Q."/>
            <person name="Lv M.Q."/>
            <person name="Zhang H.B."/>
            <person name="Liu Y."/>
            <person name="Hu-Tang G.R."/>
            <person name="Wang J.P."/>
            <person name="Wang J.H."/>
            <person name="Sun Y.H."/>
            <person name="Ni S.B."/>
            <person name="Chen W.B."/>
            <person name="Zhang X.C."/>
            <person name="Jiao Y.N."/>
            <person name="Eichler E.E."/>
            <person name="Li G.H."/>
            <person name="Liu X."/>
            <person name="Gao L.Z."/>
        </authorList>
    </citation>
    <scope>NUCLEOTIDE SEQUENCE [LARGE SCALE GENOMIC DNA]</scope>
    <source>
        <strain evidence="2">cv. GT1</strain>
        <tissue evidence="1">Leaf</tissue>
    </source>
</reference>